<evidence type="ECO:0000256" key="7">
    <source>
        <dbReference type="ARBA" id="ARBA00022927"/>
    </source>
</evidence>
<keyword evidence="7" id="KW-0653">Protein transport</keyword>
<reference evidence="12" key="1">
    <citation type="submission" date="2022-10" db="EMBL/GenBank/DDBJ databases">
        <title>Catenovulum adriacola sp. nov. isolated in the Harbour of Susak.</title>
        <authorList>
            <person name="Schoch T."/>
            <person name="Reich S.J."/>
            <person name="Stoeferle S."/>
            <person name="Flaiz M."/>
            <person name="Kazda M."/>
            <person name="Riedel C.U."/>
            <person name="Duerre P."/>
        </authorList>
    </citation>
    <scope>NUCLEOTIDE SEQUENCE</scope>
    <source>
        <strain evidence="12">TS8</strain>
    </source>
</reference>
<evidence type="ECO:0000259" key="11">
    <source>
        <dbReference type="Pfam" id="PF11356"/>
    </source>
</evidence>
<evidence type="ECO:0000256" key="6">
    <source>
        <dbReference type="ARBA" id="ARBA00022692"/>
    </source>
</evidence>
<dbReference type="InterPro" id="IPR001639">
    <property type="entry name" value="T2SS_protein-GspC"/>
</dbReference>
<comment type="subcellular location">
    <subcellularLocation>
        <location evidence="1">Cell inner membrane</location>
    </subcellularLocation>
</comment>
<keyword evidence="8 10" id="KW-1133">Transmembrane helix</keyword>
<proteinExistence type="inferred from homology"/>
<sequence>MQDNLLNSLEKLKKLPQSKISSILQLVLFIYIAWLLAQITWQLFPKPQLNILASSSANTVSQSAVSADTNKITGLNLFGDYHAEPIQVETQPEDAPETTLNLKLTGVVPSSEKSLAAAIIEKSGSQDVYGIDEKIDGTRAVIKEIFADRVILAQSGRRETLMLEGQDYDAIVSDAPSAAENVEPVNSDAPPLTNESKAALADLRQQAFQDPGTLIDYLKVSPVRRDGELVGYRLYPGKDPQLFKSVGLSAGDIAIEISGYDLTNLSQAMQAMNQLKDAQEASLLIERNGSIKQIYISLY</sequence>
<dbReference type="EMBL" id="CP109965">
    <property type="protein sequence ID" value="WAJ69854.1"/>
    <property type="molecule type" value="Genomic_DNA"/>
</dbReference>
<keyword evidence="3" id="KW-0813">Transport</keyword>
<protein>
    <submittedName>
        <fullName evidence="12">Type II secretion system protein GspC</fullName>
    </submittedName>
</protein>
<keyword evidence="5" id="KW-0997">Cell inner membrane</keyword>
<evidence type="ECO:0000313" key="12">
    <source>
        <dbReference type="EMBL" id="WAJ69854.1"/>
    </source>
</evidence>
<evidence type="ECO:0000313" key="13">
    <source>
        <dbReference type="Proteomes" id="UP001163726"/>
    </source>
</evidence>
<dbReference type="InterPro" id="IPR036034">
    <property type="entry name" value="PDZ_sf"/>
</dbReference>
<gene>
    <name evidence="12" type="primary">gspC</name>
    <name evidence="12" type="ORF">OLW01_11940</name>
</gene>
<dbReference type="RefSeq" id="WP_268074148.1">
    <property type="nucleotide sequence ID" value="NZ_CP109965.1"/>
</dbReference>
<dbReference type="Proteomes" id="UP001163726">
    <property type="component" value="Chromosome"/>
</dbReference>
<evidence type="ECO:0000256" key="9">
    <source>
        <dbReference type="ARBA" id="ARBA00023136"/>
    </source>
</evidence>
<evidence type="ECO:0000256" key="3">
    <source>
        <dbReference type="ARBA" id="ARBA00022448"/>
    </source>
</evidence>
<keyword evidence="9 10" id="KW-0472">Membrane</keyword>
<evidence type="ECO:0000256" key="10">
    <source>
        <dbReference type="SAM" id="Phobius"/>
    </source>
</evidence>
<dbReference type="Gene3D" id="2.30.30.830">
    <property type="match status" value="1"/>
</dbReference>
<dbReference type="SUPFAM" id="SSF50156">
    <property type="entry name" value="PDZ domain-like"/>
    <property type="match status" value="1"/>
</dbReference>
<evidence type="ECO:0000256" key="5">
    <source>
        <dbReference type="ARBA" id="ARBA00022519"/>
    </source>
</evidence>
<feature type="domain" description="Type II secretion system protein GspC N-terminal" evidence="11">
    <location>
        <begin position="27"/>
        <end position="163"/>
    </location>
</feature>
<dbReference type="NCBIfam" id="TIGR01713">
    <property type="entry name" value="typeII_sec_gspC"/>
    <property type="match status" value="1"/>
</dbReference>
<evidence type="ECO:0000256" key="2">
    <source>
        <dbReference type="ARBA" id="ARBA00007986"/>
    </source>
</evidence>
<comment type="similarity">
    <text evidence="2">Belongs to the GSP C family.</text>
</comment>
<keyword evidence="6 10" id="KW-0812">Transmembrane</keyword>
<keyword evidence="4" id="KW-1003">Cell membrane</keyword>
<dbReference type="Gene3D" id="2.30.42.10">
    <property type="match status" value="1"/>
</dbReference>
<organism evidence="12 13">
    <name type="scientific">Catenovulum adriaticum</name>
    <dbReference type="NCBI Taxonomy" id="2984846"/>
    <lineage>
        <taxon>Bacteria</taxon>
        <taxon>Pseudomonadati</taxon>
        <taxon>Pseudomonadota</taxon>
        <taxon>Gammaproteobacteria</taxon>
        <taxon>Alteromonadales</taxon>
        <taxon>Alteromonadaceae</taxon>
        <taxon>Catenovulum</taxon>
    </lineage>
</organism>
<accession>A0ABY7AJZ1</accession>
<feature type="transmembrane region" description="Helical" evidence="10">
    <location>
        <begin position="20"/>
        <end position="41"/>
    </location>
</feature>
<dbReference type="InterPro" id="IPR024961">
    <property type="entry name" value="T2SS_GspC_N"/>
</dbReference>
<dbReference type="Pfam" id="PF11356">
    <property type="entry name" value="T2SSC"/>
    <property type="match status" value="1"/>
</dbReference>
<evidence type="ECO:0000256" key="1">
    <source>
        <dbReference type="ARBA" id="ARBA00004533"/>
    </source>
</evidence>
<evidence type="ECO:0000256" key="4">
    <source>
        <dbReference type="ARBA" id="ARBA00022475"/>
    </source>
</evidence>
<keyword evidence="13" id="KW-1185">Reference proteome</keyword>
<name>A0ABY7AJZ1_9ALTE</name>
<evidence type="ECO:0000256" key="8">
    <source>
        <dbReference type="ARBA" id="ARBA00022989"/>
    </source>
</evidence>